<name>A0A285CH43_9BACI</name>
<keyword evidence="3" id="KW-0375">Hydrogen ion transport</keyword>
<accession>A0A285CH43</accession>
<keyword evidence="5" id="KW-0406">Ion transport</keyword>
<dbReference type="InterPro" id="IPR038662">
    <property type="entry name" value="ATP_synth_F0_csu_sf"/>
</dbReference>
<evidence type="ECO:0000256" key="2">
    <source>
        <dbReference type="ARBA" id="ARBA00022692"/>
    </source>
</evidence>
<dbReference type="InterPro" id="IPR002379">
    <property type="entry name" value="ATPase_proteolipid_c-like_dom"/>
</dbReference>
<dbReference type="EMBL" id="OAOP01000001">
    <property type="protein sequence ID" value="SNX66917.1"/>
    <property type="molecule type" value="Genomic_DNA"/>
</dbReference>
<keyword evidence="6 7" id="KW-0472">Membrane</keyword>
<feature type="transmembrane region" description="Helical" evidence="7">
    <location>
        <begin position="43"/>
        <end position="65"/>
    </location>
</feature>
<dbReference type="InterPro" id="IPR035921">
    <property type="entry name" value="F/V-ATP_Csub_sf"/>
</dbReference>
<evidence type="ECO:0000256" key="7">
    <source>
        <dbReference type="SAM" id="Phobius"/>
    </source>
</evidence>
<evidence type="ECO:0000313" key="10">
    <source>
        <dbReference type="Proteomes" id="UP000219546"/>
    </source>
</evidence>
<proteinExistence type="predicted"/>
<feature type="transmembrane region" description="Helical" evidence="7">
    <location>
        <begin position="113"/>
        <end position="132"/>
    </location>
</feature>
<reference evidence="9 10" key="1">
    <citation type="submission" date="2017-08" db="EMBL/GenBank/DDBJ databases">
        <authorList>
            <person name="de Groot N.N."/>
        </authorList>
    </citation>
    <scope>NUCLEOTIDE SEQUENCE [LARGE SCALE GENOMIC DNA]</scope>
    <source>
        <strain evidence="9 10">JC228</strain>
    </source>
</reference>
<evidence type="ECO:0000256" key="4">
    <source>
        <dbReference type="ARBA" id="ARBA00022989"/>
    </source>
</evidence>
<sequence>MDPLYYFILAAVIASFGISIAVRKAFSQIVEGKLPLHKVQTKLMVSVALVETIPILLLVLGFMNIEEAELSPLVVILIVGAAMLFNFLINWFRYRDSIQQVEQDSLQKQQLSTTFQLSIFLMNAIPIVAIIATTL</sequence>
<feature type="domain" description="V-ATPase proteolipid subunit C-like" evidence="8">
    <location>
        <begin position="9"/>
        <end position="63"/>
    </location>
</feature>
<dbReference type="GO" id="GO:0015078">
    <property type="term" value="F:proton transmembrane transporter activity"/>
    <property type="evidence" value="ECO:0007669"/>
    <property type="project" value="InterPro"/>
</dbReference>
<dbReference type="GO" id="GO:0033177">
    <property type="term" value="C:proton-transporting two-sector ATPase complex, proton-transporting domain"/>
    <property type="evidence" value="ECO:0007669"/>
    <property type="project" value="InterPro"/>
</dbReference>
<evidence type="ECO:0000313" key="9">
    <source>
        <dbReference type="EMBL" id="SNX66917.1"/>
    </source>
</evidence>
<keyword evidence="4 7" id="KW-1133">Transmembrane helix</keyword>
<dbReference type="Proteomes" id="UP000219546">
    <property type="component" value="Unassembled WGS sequence"/>
</dbReference>
<keyword evidence="5" id="KW-0813">Transport</keyword>
<comment type="subcellular location">
    <subcellularLocation>
        <location evidence="1">Membrane</location>
        <topology evidence="1">Multi-pass membrane protein</topology>
    </subcellularLocation>
</comment>
<keyword evidence="10" id="KW-1185">Reference proteome</keyword>
<dbReference type="AlphaFoldDB" id="A0A285CH43"/>
<keyword evidence="2 7" id="KW-0812">Transmembrane</keyword>
<organism evidence="9 10">
    <name type="scientific">Bacillus oleivorans</name>
    <dbReference type="NCBI Taxonomy" id="1448271"/>
    <lineage>
        <taxon>Bacteria</taxon>
        <taxon>Bacillati</taxon>
        <taxon>Bacillota</taxon>
        <taxon>Bacilli</taxon>
        <taxon>Bacillales</taxon>
        <taxon>Bacillaceae</taxon>
        <taxon>Bacillus</taxon>
    </lineage>
</organism>
<dbReference type="RefSeq" id="WP_097156756.1">
    <property type="nucleotide sequence ID" value="NZ_JBEPMQ010000012.1"/>
</dbReference>
<dbReference type="SUPFAM" id="SSF81333">
    <property type="entry name" value="F1F0 ATP synthase subunit C"/>
    <property type="match status" value="1"/>
</dbReference>
<evidence type="ECO:0000256" key="6">
    <source>
        <dbReference type="ARBA" id="ARBA00023136"/>
    </source>
</evidence>
<evidence type="ECO:0000256" key="5">
    <source>
        <dbReference type="ARBA" id="ARBA00023065"/>
    </source>
</evidence>
<feature type="transmembrane region" description="Helical" evidence="7">
    <location>
        <begin position="71"/>
        <end position="92"/>
    </location>
</feature>
<gene>
    <name evidence="9" type="ORF">SAMN05877753_101230</name>
</gene>
<evidence type="ECO:0000256" key="3">
    <source>
        <dbReference type="ARBA" id="ARBA00022781"/>
    </source>
</evidence>
<evidence type="ECO:0000259" key="8">
    <source>
        <dbReference type="Pfam" id="PF00137"/>
    </source>
</evidence>
<dbReference type="Gene3D" id="1.20.20.10">
    <property type="entry name" value="F1F0 ATP synthase subunit C"/>
    <property type="match status" value="1"/>
</dbReference>
<feature type="transmembrane region" description="Helical" evidence="7">
    <location>
        <begin position="6"/>
        <end position="22"/>
    </location>
</feature>
<evidence type="ECO:0000256" key="1">
    <source>
        <dbReference type="ARBA" id="ARBA00004141"/>
    </source>
</evidence>
<protein>
    <submittedName>
        <fullName evidence="9">ATP synthase subunit C</fullName>
    </submittedName>
</protein>
<dbReference type="Pfam" id="PF00137">
    <property type="entry name" value="ATP-synt_C"/>
    <property type="match status" value="1"/>
</dbReference>